<sequence length="90" mass="9784">MVLSLPALLMKLGRTTTEILLHSFSTYVCKGAIEHAKNCLGLVEPGWTEKSLDEQIGLAQKYAAMVPQPAGDTVGCGWNPEQKAWEGLIK</sequence>
<name>A0A150FY41_GONPE</name>
<accession>A0A150FY41</accession>
<reference evidence="2" key="1">
    <citation type="journal article" date="2016" name="Nat. Commun.">
        <title>The Gonium pectorale genome demonstrates co-option of cell cycle regulation during the evolution of multicellularity.</title>
        <authorList>
            <person name="Hanschen E.R."/>
            <person name="Marriage T.N."/>
            <person name="Ferris P.J."/>
            <person name="Hamaji T."/>
            <person name="Toyoda A."/>
            <person name="Fujiyama A."/>
            <person name="Neme R."/>
            <person name="Noguchi H."/>
            <person name="Minakuchi Y."/>
            <person name="Suzuki M."/>
            <person name="Kawai-Toyooka H."/>
            <person name="Smith D.R."/>
            <person name="Sparks H."/>
            <person name="Anderson J."/>
            <person name="Bakaric R."/>
            <person name="Luria V."/>
            <person name="Karger A."/>
            <person name="Kirschner M.W."/>
            <person name="Durand P.M."/>
            <person name="Michod R.E."/>
            <person name="Nozaki H."/>
            <person name="Olson B.J."/>
        </authorList>
    </citation>
    <scope>NUCLEOTIDE SEQUENCE [LARGE SCALE GENOMIC DNA]</scope>
    <source>
        <strain evidence="2">NIES-2863</strain>
    </source>
</reference>
<dbReference type="Proteomes" id="UP000075714">
    <property type="component" value="Unassembled WGS sequence"/>
</dbReference>
<keyword evidence="2" id="KW-1185">Reference proteome</keyword>
<dbReference type="EMBL" id="LSYV01000140">
    <property type="protein sequence ID" value="KXZ42508.1"/>
    <property type="molecule type" value="Genomic_DNA"/>
</dbReference>
<protein>
    <submittedName>
        <fullName evidence="1">Uncharacterized protein</fullName>
    </submittedName>
</protein>
<dbReference type="AlphaFoldDB" id="A0A150FY41"/>
<evidence type="ECO:0000313" key="1">
    <source>
        <dbReference type="EMBL" id="KXZ42508.1"/>
    </source>
</evidence>
<evidence type="ECO:0000313" key="2">
    <source>
        <dbReference type="Proteomes" id="UP000075714"/>
    </source>
</evidence>
<organism evidence="1 2">
    <name type="scientific">Gonium pectorale</name>
    <name type="common">Green alga</name>
    <dbReference type="NCBI Taxonomy" id="33097"/>
    <lineage>
        <taxon>Eukaryota</taxon>
        <taxon>Viridiplantae</taxon>
        <taxon>Chlorophyta</taxon>
        <taxon>core chlorophytes</taxon>
        <taxon>Chlorophyceae</taxon>
        <taxon>CS clade</taxon>
        <taxon>Chlamydomonadales</taxon>
        <taxon>Volvocaceae</taxon>
        <taxon>Gonium</taxon>
    </lineage>
</organism>
<proteinExistence type="predicted"/>
<gene>
    <name evidence="1" type="ORF">GPECTOR_140g684</name>
</gene>
<comment type="caution">
    <text evidence="1">The sequence shown here is derived from an EMBL/GenBank/DDBJ whole genome shotgun (WGS) entry which is preliminary data.</text>
</comment>